<feature type="domain" description="Lipase" evidence="6">
    <location>
        <begin position="46"/>
        <end position="229"/>
    </location>
</feature>
<dbReference type="PANTHER" id="PTHR11610:SF173">
    <property type="entry name" value="LIPASE DOMAIN-CONTAINING PROTEIN-RELATED"/>
    <property type="match status" value="1"/>
</dbReference>
<reference evidence="7 8" key="1">
    <citation type="submission" date="2020-04" db="EMBL/GenBank/DDBJ databases">
        <authorList>
            <person name="Wallbank WR R."/>
            <person name="Pardo Diaz C."/>
            <person name="Kozak K."/>
            <person name="Martin S."/>
            <person name="Jiggins C."/>
            <person name="Moest M."/>
            <person name="Warren A I."/>
            <person name="Byers J.R.P. K."/>
            <person name="Montejo-Kovacevich G."/>
            <person name="Yen C E."/>
        </authorList>
    </citation>
    <scope>NUCLEOTIDE SEQUENCE [LARGE SCALE GENOMIC DNA]</scope>
</reference>
<comment type="caution">
    <text evidence="7">The sequence shown here is derived from an EMBL/GenBank/DDBJ whole genome shotgun (WGS) entry which is preliminary data.</text>
</comment>
<dbReference type="GO" id="GO:0016042">
    <property type="term" value="P:lipid catabolic process"/>
    <property type="evidence" value="ECO:0007669"/>
    <property type="project" value="TreeGrafter"/>
</dbReference>
<evidence type="ECO:0000313" key="7">
    <source>
        <dbReference type="EMBL" id="CAB3247444.1"/>
    </source>
</evidence>
<comment type="similarity">
    <text evidence="2 4">Belongs to the AB hydrolase superfamily. Lipase family.</text>
</comment>
<dbReference type="GO" id="GO:0005615">
    <property type="term" value="C:extracellular space"/>
    <property type="evidence" value="ECO:0007669"/>
    <property type="project" value="TreeGrafter"/>
</dbReference>
<dbReference type="PANTHER" id="PTHR11610">
    <property type="entry name" value="LIPASE"/>
    <property type="match status" value="1"/>
</dbReference>
<dbReference type="Gene3D" id="3.40.50.1820">
    <property type="entry name" value="alpha/beta hydrolase"/>
    <property type="match status" value="1"/>
</dbReference>
<dbReference type="AlphaFoldDB" id="A0A8S1AKW6"/>
<evidence type="ECO:0000313" key="8">
    <source>
        <dbReference type="Proteomes" id="UP000494256"/>
    </source>
</evidence>
<gene>
    <name evidence="7" type="ORF">APLA_LOCUS11913</name>
</gene>
<evidence type="ECO:0000259" key="6">
    <source>
        <dbReference type="Pfam" id="PF00151"/>
    </source>
</evidence>
<keyword evidence="3" id="KW-0964">Secreted</keyword>
<feature type="signal peptide" evidence="5">
    <location>
        <begin position="1"/>
        <end position="23"/>
    </location>
</feature>
<evidence type="ECO:0000256" key="4">
    <source>
        <dbReference type="RuleBase" id="RU004262"/>
    </source>
</evidence>
<organism evidence="7 8">
    <name type="scientific">Arctia plantaginis</name>
    <name type="common">Wood tiger moth</name>
    <name type="synonym">Phalaena plantaginis</name>
    <dbReference type="NCBI Taxonomy" id="874455"/>
    <lineage>
        <taxon>Eukaryota</taxon>
        <taxon>Metazoa</taxon>
        <taxon>Ecdysozoa</taxon>
        <taxon>Arthropoda</taxon>
        <taxon>Hexapoda</taxon>
        <taxon>Insecta</taxon>
        <taxon>Pterygota</taxon>
        <taxon>Neoptera</taxon>
        <taxon>Endopterygota</taxon>
        <taxon>Lepidoptera</taxon>
        <taxon>Glossata</taxon>
        <taxon>Ditrysia</taxon>
        <taxon>Noctuoidea</taxon>
        <taxon>Erebidae</taxon>
        <taxon>Arctiinae</taxon>
        <taxon>Arctia</taxon>
    </lineage>
</organism>
<comment type="subcellular location">
    <subcellularLocation>
        <location evidence="1">Secreted</location>
    </subcellularLocation>
</comment>
<evidence type="ECO:0000256" key="1">
    <source>
        <dbReference type="ARBA" id="ARBA00004613"/>
    </source>
</evidence>
<dbReference type="InterPro" id="IPR013818">
    <property type="entry name" value="Lipase"/>
</dbReference>
<accession>A0A8S1AKW6</accession>
<evidence type="ECO:0000256" key="5">
    <source>
        <dbReference type="SAM" id="SignalP"/>
    </source>
</evidence>
<dbReference type="PRINTS" id="PR00821">
    <property type="entry name" value="TAGLIPASE"/>
</dbReference>
<evidence type="ECO:0000256" key="2">
    <source>
        <dbReference type="ARBA" id="ARBA00010701"/>
    </source>
</evidence>
<dbReference type="SUPFAM" id="SSF53474">
    <property type="entry name" value="alpha/beta-Hydrolases"/>
    <property type="match status" value="1"/>
</dbReference>
<dbReference type="GO" id="GO:0017171">
    <property type="term" value="F:serine hydrolase activity"/>
    <property type="evidence" value="ECO:0007669"/>
    <property type="project" value="TreeGrafter"/>
</dbReference>
<dbReference type="GO" id="GO:0016298">
    <property type="term" value="F:lipase activity"/>
    <property type="evidence" value="ECO:0007669"/>
    <property type="project" value="InterPro"/>
</dbReference>
<evidence type="ECO:0000256" key="3">
    <source>
        <dbReference type="ARBA" id="ARBA00022525"/>
    </source>
</evidence>
<sequence>MENMLFLWKIACILIISPYASEAASLVCYKGSIRDFKELSLKESPQFVAKDLSDALEGMNSRGFNIDSLYLIGHSEGAHLAGNVGKNLKKSGITISRITGLDPAKPAIENFLKKGDADMVDCVHTDPNSFGTNKAIGDIDFWVNYGCKVQPGCQKNAVPFTPPFLCSHKRALRYMAEAILNSSLQGRKAATYEEFTQSSDTPDLNNVNIVGSDIKPSVTGNFYLCTNAEPEYGRGPAGMNPSSCTCPTT</sequence>
<proteinExistence type="inferred from homology"/>
<dbReference type="Pfam" id="PF00151">
    <property type="entry name" value="Lipase"/>
    <property type="match status" value="1"/>
</dbReference>
<dbReference type="EMBL" id="CADEBD010000337">
    <property type="protein sequence ID" value="CAB3247444.1"/>
    <property type="molecule type" value="Genomic_DNA"/>
</dbReference>
<dbReference type="InterPro" id="IPR029058">
    <property type="entry name" value="AB_hydrolase_fold"/>
</dbReference>
<dbReference type="InterPro" id="IPR000734">
    <property type="entry name" value="TAG_lipase"/>
</dbReference>
<dbReference type="OrthoDB" id="10262874at2759"/>
<dbReference type="Proteomes" id="UP000494256">
    <property type="component" value="Unassembled WGS sequence"/>
</dbReference>
<feature type="chain" id="PRO_5035813475" description="Lipase domain-containing protein" evidence="5">
    <location>
        <begin position="24"/>
        <end position="249"/>
    </location>
</feature>
<keyword evidence="5" id="KW-0732">Signal</keyword>
<name>A0A8S1AKW6_ARCPL</name>
<protein>
    <recommendedName>
        <fullName evidence="6">Lipase domain-containing protein</fullName>
    </recommendedName>
</protein>